<dbReference type="EMBL" id="MAVT02003225">
    <property type="protein sequence ID" value="POS68766.1"/>
    <property type="molecule type" value="Genomic_DNA"/>
</dbReference>
<accession>A0A2P5HET4</accession>
<comment type="caution">
    <text evidence="1">The sequence shown here is derived from an EMBL/GenBank/DDBJ whole genome shotgun (WGS) entry which is preliminary data.</text>
</comment>
<gene>
    <name evidence="1" type="ORF">DHEL01_v212841</name>
</gene>
<dbReference type="InParanoid" id="A0A2P5HET4"/>
<keyword evidence="2" id="KW-1185">Reference proteome</keyword>
<evidence type="ECO:0000313" key="1">
    <source>
        <dbReference type="EMBL" id="POS68766.1"/>
    </source>
</evidence>
<proteinExistence type="predicted"/>
<dbReference type="PANTHER" id="PTHR35605:SF1">
    <property type="entry name" value="ECP2 EFFECTOR PROTEIN DOMAIN-CONTAINING PROTEIN-RELATED"/>
    <property type="match status" value="1"/>
</dbReference>
<dbReference type="AlphaFoldDB" id="A0A2P5HET4"/>
<evidence type="ECO:0000313" key="2">
    <source>
        <dbReference type="Proteomes" id="UP000094444"/>
    </source>
</evidence>
<name>A0A2P5HET4_DIAHE</name>
<dbReference type="Proteomes" id="UP000094444">
    <property type="component" value="Unassembled WGS sequence"/>
</dbReference>
<organism evidence="1 2">
    <name type="scientific">Diaporthe helianthi</name>
    <dbReference type="NCBI Taxonomy" id="158607"/>
    <lineage>
        <taxon>Eukaryota</taxon>
        <taxon>Fungi</taxon>
        <taxon>Dikarya</taxon>
        <taxon>Ascomycota</taxon>
        <taxon>Pezizomycotina</taxon>
        <taxon>Sordariomycetes</taxon>
        <taxon>Sordariomycetidae</taxon>
        <taxon>Diaporthales</taxon>
        <taxon>Diaporthaceae</taxon>
        <taxon>Diaporthe</taxon>
    </lineage>
</organism>
<reference evidence="1" key="1">
    <citation type="submission" date="2017-09" db="EMBL/GenBank/DDBJ databases">
        <title>Polyketide synthases of a Diaporthe helianthi virulent isolate.</title>
        <authorList>
            <person name="Baroncelli R."/>
        </authorList>
    </citation>
    <scope>NUCLEOTIDE SEQUENCE [LARGE SCALE GENOMIC DNA]</scope>
    <source>
        <strain evidence="1">7/96</strain>
    </source>
</reference>
<dbReference type="STRING" id="158607.A0A2P5HET4"/>
<sequence>MGDRPDCGYCNVCTKRWAPTGLGTVLDVMKNIRQFKGQPTAPPGPRSCSRIACSSSCRTWLCNDSDEEMNLDSWDVVANAVEDITRQCWWREKDSGGTGLYDVTGGQIFQPDGWNVIVMAGDDSC</sequence>
<dbReference type="OrthoDB" id="3552888at2759"/>
<dbReference type="PANTHER" id="PTHR35605">
    <property type="entry name" value="ECP2 EFFECTOR PROTEIN DOMAIN-CONTAINING PROTEIN-RELATED"/>
    <property type="match status" value="1"/>
</dbReference>
<protein>
    <submittedName>
        <fullName evidence="1">Uncharacterized protein</fullName>
    </submittedName>
</protein>